<dbReference type="AlphaFoldDB" id="A0A449BBL1"/>
<dbReference type="EMBL" id="LR215048">
    <property type="protein sequence ID" value="VEU79826.1"/>
    <property type="molecule type" value="Genomic_DNA"/>
</dbReference>
<feature type="transmembrane region" description="Helical" evidence="1">
    <location>
        <begin position="141"/>
        <end position="167"/>
    </location>
</feature>
<name>A0A449BBL1_HAPAX</name>
<dbReference type="STRING" id="1278311.GCA_000428705_01282"/>
<feature type="transmembrane region" description="Helical" evidence="1">
    <location>
        <begin position="79"/>
        <end position="96"/>
    </location>
</feature>
<accession>A0A449BBL1</accession>
<keyword evidence="1" id="KW-0472">Membrane</keyword>
<dbReference type="OrthoDB" id="389275at2"/>
<feature type="transmembrane region" description="Helical" evidence="1">
    <location>
        <begin position="108"/>
        <end position="129"/>
    </location>
</feature>
<evidence type="ECO:0008006" key="4">
    <source>
        <dbReference type="Google" id="ProtNLM"/>
    </source>
</evidence>
<feature type="transmembrane region" description="Helical" evidence="1">
    <location>
        <begin position="12"/>
        <end position="33"/>
    </location>
</feature>
<feature type="transmembrane region" description="Helical" evidence="1">
    <location>
        <begin position="39"/>
        <end position="58"/>
    </location>
</feature>
<gene>
    <name evidence="2" type="ORF">NCTC10138_00179</name>
</gene>
<protein>
    <recommendedName>
        <fullName evidence="4">Pr6Pr family membrane protein</fullName>
    </recommendedName>
</protein>
<keyword evidence="1" id="KW-0812">Transmembrane</keyword>
<dbReference type="NCBIfam" id="NF038065">
    <property type="entry name" value="Pr6Pr"/>
    <property type="match status" value="1"/>
</dbReference>
<dbReference type="Proteomes" id="UP000289841">
    <property type="component" value="Chromosome"/>
</dbReference>
<evidence type="ECO:0000256" key="1">
    <source>
        <dbReference type="SAM" id="Phobius"/>
    </source>
</evidence>
<reference evidence="2 3" key="1">
    <citation type="submission" date="2019-01" db="EMBL/GenBank/DDBJ databases">
        <authorList>
            <consortium name="Pathogen Informatics"/>
        </authorList>
    </citation>
    <scope>NUCLEOTIDE SEQUENCE [LARGE SCALE GENOMIC DNA]</scope>
    <source>
        <strain evidence="2 3">NCTC10138</strain>
    </source>
</reference>
<dbReference type="KEGG" id="aaxa:NCTC10138_00179"/>
<feature type="transmembrane region" description="Helical" evidence="1">
    <location>
        <begin position="187"/>
        <end position="209"/>
    </location>
</feature>
<evidence type="ECO:0000313" key="3">
    <source>
        <dbReference type="Proteomes" id="UP000289841"/>
    </source>
</evidence>
<proteinExistence type="predicted"/>
<keyword evidence="3" id="KW-1185">Reference proteome</keyword>
<keyword evidence="1" id="KW-1133">Transmembrane helix</keyword>
<organism evidence="2 3">
    <name type="scientific">Haploplasma axanthum</name>
    <name type="common">Acholeplasma axanthum</name>
    <dbReference type="NCBI Taxonomy" id="29552"/>
    <lineage>
        <taxon>Bacteria</taxon>
        <taxon>Bacillati</taxon>
        <taxon>Mycoplasmatota</taxon>
        <taxon>Mollicutes</taxon>
        <taxon>Acholeplasmatales</taxon>
        <taxon>Acholeplasmataceae</taxon>
        <taxon>Haploplasma</taxon>
    </lineage>
</organism>
<sequence>MNKVKIALTYRVIGFVIALTGVLVHLGIFSGSISFGTLLYYTVQSNIVVLVFFGYLIYKTVNTLKNNEQETSFKPRIQFIFVIDILLTFIVFWVLLAPEAIKSNYPLWTYSNLSVHAITPILFLIDYLVFSDRGHLVLKDIYYVLIFPLSYVFYTSIIGLSGFIFGYDSNKVPVHYPYFFMDYDRVGLMSLAYIVGLVIIFLGISYLFYLNDKKRSKSN</sequence>
<dbReference type="InterPro" id="IPR049713">
    <property type="entry name" value="Pr6Pr-like"/>
</dbReference>
<dbReference type="RefSeq" id="WP_026390747.1">
    <property type="nucleotide sequence ID" value="NZ_LR215048.1"/>
</dbReference>
<evidence type="ECO:0000313" key="2">
    <source>
        <dbReference type="EMBL" id="VEU79826.1"/>
    </source>
</evidence>